<organism evidence="1 2">
    <name type="scientific">Candidatus Anaerostipes avistercoris</name>
    <dbReference type="NCBI Taxonomy" id="2838462"/>
    <lineage>
        <taxon>Bacteria</taxon>
        <taxon>Bacillati</taxon>
        <taxon>Bacillota</taxon>
        <taxon>Clostridia</taxon>
        <taxon>Lachnospirales</taxon>
        <taxon>Lachnospiraceae</taxon>
        <taxon>Anaerostipes</taxon>
    </lineage>
</organism>
<comment type="caution">
    <text evidence="1">The sequence shown here is derived from an EMBL/GenBank/DDBJ whole genome shotgun (WGS) entry which is preliminary data.</text>
</comment>
<reference evidence="1" key="1">
    <citation type="journal article" date="2021" name="PeerJ">
        <title>Extensive microbial diversity within the chicken gut microbiome revealed by metagenomics and culture.</title>
        <authorList>
            <person name="Gilroy R."/>
            <person name="Ravi A."/>
            <person name="Getino M."/>
            <person name="Pursley I."/>
            <person name="Horton D.L."/>
            <person name="Alikhan N.F."/>
            <person name="Baker D."/>
            <person name="Gharbi K."/>
            <person name="Hall N."/>
            <person name="Watson M."/>
            <person name="Adriaenssens E.M."/>
            <person name="Foster-Nyarko E."/>
            <person name="Jarju S."/>
            <person name="Secka A."/>
            <person name="Antonio M."/>
            <person name="Oren A."/>
            <person name="Chaudhuri R.R."/>
            <person name="La Ragione R."/>
            <person name="Hildebrand F."/>
            <person name="Pallen M.J."/>
        </authorList>
    </citation>
    <scope>NUCLEOTIDE SEQUENCE</scope>
    <source>
        <strain evidence="1">ChiSjej3B21-8574</strain>
    </source>
</reference>
<gene>
    <name evidence="1" type="ORF">H9754_02815</name>
</gene>
<accession>A0A9D2PEU4</accession>
<sequence>MKKKYEAPIAYVESFMPNEYVAACYSLYCLVSGDGNRFTGNTWHDRRGSHGREACDNTTTWYGLNTPLDGQLHGAPCANGSSLNTATGIYYEYHKESAVGNITLGADAGNGRQYAVWTSEDVNGTGHYSHYGYAVLDDQNRPNHS</sequence>
<reference evidence="1" key="2">
    <citation type="submission" date="2021-04" db="EMBL/GenBank/DDBJ databases">
        <authorList>
            <person name="Gilroy R."/>
        </authorList>
    </citation>
    <scope>NUCLEOTIDE SEQUENCE</scope>
    <source>
        <strain evidence="1">ChiSjej3B21-8574</strain>
    </source>
</reference>
<dbReference type="Proteomes" id="UP000823904">
    <property type="component" value="Unassembled WGS sequence"/>
</dbReference>
<evidence type="ECO:0000313" key="2">
    <source>
        <dbReference type="Proteomes" id="UP000823904"/>
    </source>
</evidence>
<dbReference type="EMBL" id="DWWD01000016">
    <property type="protein sequence ID" value="HJC49506.1"/>
    <property type="molecule type" value="Genomic_DNA"/>
</dbReference>
<name>A0A9D2PEU4_9FIRM</name>
<proteinExistence type="predicted"/>
<evidence type="ECO:0000313" key="1">
    <source>
        <dbReference type="EMBL" id="HJC49506.1"/>
    </source>
</evidence>
<protein>
    <submittedName>
        <fullName evidence="1">Uncharacterized protein</fullName>
    </submittedName>
</protein>
<dbReference type="AlphaFoldDB" id="A0A9D2PEU4"/>